<dbReference type="Proteomes" id="UP001499882">
    <property type="component" value="Unassembled WGS sequence"/>
</dbReference>
<protein>
    <submittedName>
        <fullName evidence="2">Uncharacterized protein</fullName>
    </submittedName>
</protein>
<dbReference type="EMBL" id="BAABKN010000027">
    <property type="protein sequence ID" value="GAA4752102.1"/>
    <property type="molecule type" value="Genomic_DNA"/>
</dbReference>
<feature type="compositionally biased region" description="Acidic residues" evidence="1">
    <location>
        <begin position="11"/>
        <end position="21"/>
    </location>
</feature>
<gene>
    <name evidence="2" type="ORF">GCM10023350_41700</name>
</gene>
<dbReference type="RefSeq" id="WP_345528933.1">
    <property type="nucleotide sequence ID" value="NZ_BAABKN010000027.1"/>
</dbReference>
<evidence type="ECO:0000313" key="3">
    <source>
        <dbReference type="Proteomes" id="UP001499882"/>
    </source>
</evidence>
<feature type="compositionally biased region" description="Acidic residues" evidence="1">
    <location>
        <begin position="53"/>
        <end position="68"/>
    </location>
</feature>
<organism evidence="2 3">
    <name type="scientific">Nocardioides endophyticus</name>
    <dbReference type="NCBI Taxonomy" id="1353775"/>
    <lineage>
        <taxon>Bacteria</taxon>
        <taxon>Bacillati</taxon>
        <taxon>Actinomycetota</taxon>
        <taxon>Actinomycetes</taxon>
        <taxon>Propionibacteriales</taxon>
        <taxon>Nocardioidaceae</taxon>
        <taxon>Nocardioides</taxon>
    </lineage>
</organism>
<feature type="compositionally biased region" description="Basic and acidic residues" evidence="1">
    <location>
        <begin position="1"/>
        <end position="10"/>
    </location>
</feature>
<accession>A0ABP8ZBE1</accession>
<sequence>MSDEHATHAIEDEDLPEDLQPTDDNPLAKPLTDQDDPKSPEELDVLGGKTADETTDESTEDETSASED</sequence>
<feature type="region of interest" description="Disordered" evidence="1">
    <location>
        <begin position="1"/>
        <end position="68"/>
    </location>
</feature>
<name>A0ABP8ZBE1_9ACTN</name>
<comment type="caution">
    <text evidence="2">The sequence shown here is derived from an EMBL/GenBank/DDBJ whole genome shotgun (WGS) entry which is preliminary data.</text>
</comment>
<keyword evidence="3" id="KW-1185">Reference proteome</keyword>
<evidence type="ECO:0000256" key="1">
    <source>
        <dbReference type="SAM" id="MobiDB-lite"/>
    </source>
</evidence>
<evidence type="ECO:0000313" key="2">
    <source>
        <dbReference type="EMBL" id="GAA4752102.1"/>
    </source>
</evidence>
<reference evidence="3" key="1">
    <citation type="journal article" date="2019" name="Int. J. Syst. Evol. Microbiol.">
        <title>The Global Catalogue of Microorganisms (GCM) 10K type strain sequencing project: providing services to taxonomists for standard genome sequencing and annotation.</title>
        <authorList>
            <consortium name="The Broad Institute Genomics Platform"/>
            <consortium name="The Broad Institute Genome Sequencing Center for Infectious Disease"/>
            <person name="Wu L."/>
            <person name="Ma J."/>
        </authorList>
    </citation>
    <scope>NUCLEOTIDE SEQUENCE [LARGE SCALE GENOMIC DNA]</scope>
    <source>
        <strain evidence="3">JCM 18532</strain>
    </source>
</reference>
<proteinExistence type="predicted"/>